<evidence type="ECO:0000256" key="1">
    <source>
        <dbReference type="SAM" id="MobiDB-lite"/>
    </source>
</evidence>
<organism evidence="2 3">
    <name type="scientific">Spiroplasma cantharicola</name>
    <dbReference type="NCBI Taxonomy" id="362837"/>
    <lineage>
        <taxon>Bacteria</taxon>
        <taxon>Bacillati</taxon>
        <taxon>Mycoplasmatota</taxon>
        <taxon>Mollicutes</taxon>
        <taxon>Entomoplasmatales</taxon>
        <taxon>Spiroplasmataceae</taxon>
        <taxon>Spiroplasma</taxon>
    </lineage>
</organism>
<evidence type="ECO:0000313" key="2">
    <source>
        <dbReference type="EMBL" id="ALD66431.1"/>
    </source>
</evidence>
<proteinExistence type="predicted"/>
<keyword evidence="3" id="KW-1185">Reference proteome</keyword>
<dbReference type="EMBL" id="CP012622">
    <property type="protein sequence ID" value="ALD66431.1"/>
    <property type="molecule type" value="Genomic_DNA"/>
</dbReference>
<protein>
    <submittedName>
        <fullName evidence="2">Uncharacterized protein</fullName>
    </submittedName>
</protein>
<feature type="region of interest" description="Disordered" evidence="1">
    <location>
        <begin position="336"/>
        <end position="355"/>
    </location>
</feature>
<dbReference type="AlphaFoldDB" id="A0A0M5KE80"/>
<feature type="compositionally biased region" description="Basic and acidic residues" evidence="1">
    <location>
        <begin position="336"/>
        <end position="349"/>
    </location>
</feature>
<reference evidence="2 3" key="1">
    <citation type="journal article" date="2015" name="Genome Announc.">
        <title>Complete Genome Sequence of Spiroplasma cantharicola CC-1T (DSM 21588), a Bacterium Isolated from Soldier Beetle (Cantharis carolinus).</title>
        <authorList>
            <person name="Lo W.S."/>
            <person name="Liu P.Y."/>
            <person name="Kuo C.H."/>
        </authorList>
    </citation>
    <scope>NUCLEOTIDE SEQUENCE [LARGE SCALE GENOMIC DNA]</scope>
    <source>
        <strain evidence="2 3">CC-1</strain>
    </source>
</reference>
<dbReference type="OrthoDB" id="388297at2"/>
<dbReference type="RefSeq" id="WP_053946190.1">
    <property type="nucleotide sequence ID" value="NZ_CP012622.1"/>
</dbReference>
<accession>A0A0M5KE80</accession>
<sequence>MSITNFTNFKDDLADHLSLMAKEIKFLLYKEFKNYIFKLKISSYTEVKENFFTKAFCELSTYCYLQSFESKLLNSKNYLIVKDYLKNSKRKFSKQNFENVVFITATKVSKKDPEIQDVIHKLTDELNVNVTIRNLDWYNNQHFLQYAKLDRKVSYYQEQLIKLIKVYDKELFDNLSNNIFAGTKISYKNEWNQFLTKKIINSLDKFLYTQFNYDELRYQNKLEKLNEVISEDTIYVFLNNVEVKDNYKATLVNDLKFFEIFIKDDSPIFTIDKDNFFSLLKPLSLRNFKNFNELIKYLFKNKKRNPTTELTTDTSKTTDTLNWYWNKILENTDSNEENKDLKKENKNLESDEERDLEKTVTFNAHETLSDLSNDNIFEIQEDTPNDILNENEIQEPINSIVEKPISKDKIERFQNFIKLYEENKNEIELLTDNYDQDKYLNFKESVNKKDIWDLSNFIDNKYDDLVFYLKNKKILKQDLVNYEILYQKTKKCLEENELLK</sequence>
<dbReference type="Proteomes" id="UP000063919">
    <property type="component" value="Chromosome"/>
</dbReference>
<dbReference type="KEGG" id="scj:SCANT_v1c05250"/>
<dbReference type="STRING" id="362837.SCANT_v1c05250"/>
<name>A0A0M5KE80_9MOLU</name>
<gene>
    <name evidence="2" type="ORF">SCANT_v1c05250</name>
</gene>
<evidence type="ECO:0000313" key="3">
    <source>
        <dbReference type="Proteomes" id="UP000063919"/>
    </source>
</evidence>
<dbReference type="PATRIC" id="fig|362837.3.peg.536"/>